<evidence type="ECO:0000259" key="2">
    <source>
        <dbReference type="Pfam" id="PF09331"/>
    </source>
</evidence>
<dbReference type="Proteomes" id="UP000504610">
    <property type="component" value="Chromosome 4"/>
</dbReference>
<evidence type="ECO:0000313" key="3">
    <source>
        <dbReference type="Proteomes" id="UP000504610"/>
    </source>
</evidence>
<accession>A0A9W3DKE1</accession>
<feature type="compositionally biased region" description="Basic and acidic residues" evidence="1">
    <location>
        <begin position="582"/>
        <end position="591"/>
    </location>
</feature>
<dbReference type="KEGG" id="rsz:130511405"/>
<feature type="region of interest" description="Disordered" evidence="1">
    <location>
        <begin position="436"/>
        <end position="485"/>
    </location>
</feature>
<feature type="compositionally biased region" description="Basic and acidic residues" evidence="1">
    <location>
        <begin position="325"/>
        <end position="336"/>
    </location>
</feature>
<dbReference type="Pfam" id="PF09331">
    <property type="entry name" value="DUF1985"/>
    <property type="match status" value="1"/>
</dbReference>
<feature type="domain" description="DUF1985" evidence="2">
    <location>
        <begin position="87"/>
        <end position="224"/>
    </location>
</feature>
<protein>
    <submittedName>
        <fullName evidence="4">Uncharacterized protein LOC130511405</fullName>
    </submittedName>
</protein>
<dbReference type="OrthoDB" id="1111007at2759"/>
<feature type="region of interest" description="Disordered" evidence="1">
    <location>
        <begin position="501"/>
        <end position="540"/>
    </location>
</feature>
<dbReference type="InterPro" id="IPR015410">
    <property type="entry name" value="DUF1985"/>
</dbReference>
<gene>
    <name evidence="4" type="primary">LOC130511405</name>
</gene>
<dbReference type="PANTHER" id="PTHR48449:SF2">
    <property type="entry name" value="UBIQUITIN-LIKE PROTEASE FAMILY PROFILE DOMAIN-CONTAINING PROTEIN"/>
    <property type="match status" value="1"/>
</dbReference>
<feature type="compositionally biased region" description="Basic and acidic residues" evidence="1">
    <location>
        <begin position="265"/>
        <end position="284"/>
    </location>
</feature>
<reference evidence="3" key="1">
    <citation type="journal article" date="2019" name="Database">
        <title>The radish genome database (RadishGD): an integrated information resource for radish genomics.</title>
        <authorList>
            <person name="Yu H.J."/>
            <person name="Baek S."/>
            <person name="Lee Y.J."/>
            <person name="Cho A."/>
            <person name="Mun J.H."/>
        </authorList>
    </citation>
    <scope>NUCLEOTIDE SEQUENCE [LARGE SCALE GENOMIC DNA]</scope>
    <source>
        <strain evidence="3">cv. WK10039</strain>
    </source>
</reference>
<feature type="compositionally biased region" description="Polar residues" evidence="1">
    <location>
        <begin position="440"/>
        <end position="449"/>
    </location>
</feature>
<dbReference type="AlphaFoldDB" id="A0A9W3DKE1"/>
<dbReference type="RefSeq" id="XP_056864350.1">
    <property type="nucleotide sequence ID" value="XM_057008370.1"/>
</dbReference>
<sequence length="807" mass="89838">MVSSRIVDYHEDLVEEPEVELPQMVFADGEEPVGVRVLTYQSSRAINTILNALNEAEIQYLRESSFGKLIEIAEKPAFSGRFARYLLSRQLKVEKKHEAWFRFAGNPIRFSLREFAIVTGLPCGEIPKKQKMKKKNINEKPYWPELFGSMEEMRVSQAVKMLRKKTVTDPDIRMKLACLAIVSSVLLSTNLKMKMLKEYAELLGDIEEFLSFPWGRIAFDMLMTTVPALTEVVQDACSSSESESDDDEIESPVSKARRKTLNPAHAREVDRKSEHYPEDPHRPLNDSVLGWPDEVFDIKVDNLLKLIFQKFVFSKDMFKGGVTKSDVEKMREDSKPNGKKKQTRGKEKQSIEAEEDKISPIVLSLLKPELQRIEGKVSSVIDSMKQLALSSVQYKDDVLATVSGMIKQMKSEILVSLAQGHAHEVSGCHNIILSDGHVSKPSSSKQLTGRSEAGNGHAASECHPINPSSSNASIPPCSNQPAVEGDDENNRVIANVLENLSHYSTPPGSPNQPPVSDGRGQDEISSLPTGGYLGESKHQLRSISRPELNVQKWQSKQNLAYAATNVNVGDRPQMSTLSGHSGTEDRLRSDFDQPSFSLGLTQEKDALPSREHDQMGENNTHHGLETHLDTFLSRKSKRIKTVPQYLLSGYQCGSSILNRAREGQLCGGSYYDMSVVRDKYARLSTLLKKPCFINVGGLSVTHKDLIDIADRTRLLPGKVVDILMRVVRSTFDNHCIGKVDISAAFLDKRIQGVAKNENPGEAAITATLLIQTHSLFGSDPCRGITPSIITDEAHRAAVMIYEFHAKL</sequence>
<feature type="compositionally biased region" description="Low complexity" evidence="1">
    <location>
        <begin position="464"/>
        <end position="479"/>
    </location>
</feature>
<feature type="region of interest" description="Disordered" evidence="1">
    <location>
        <begin position="564"/>
        <end position="595"/>
    </location>
</feature>
<reference evidence="4" key="2">
    <citation type="submission" date="2025-08" db="UniProtKB">
        <authorList>
            <consortium name="RefSeq"/>
        </authorList>
    </citation>
    <scope>IDENTIFICATION</scope>
    <source>
        <tissue evidence="4">Leaf</tissue>
    </source>
</reference>
<name>A0A9W3DKE1_RAPSA</name>
<organism evidence="3 4">
    <name type="scientific">Raphanus sativus</name>
    <name type="common">Radish</name>
    <name type="synonym">Raphanus raphanistrum var. sativus</name>
    <dbReference type="NCBI Taxonomy" id="3726"/>
    <lineage>
        <taxon>Eukaryota</taxon>
        <taxon>Viridiplantae</taxon>
        <taxon>Streptophyta</taxon>
        <taxon>Embryophyta</taxon>
        <taxon>Tracheophyta</taxon>
        <taxon>Spermatophyta</taxon>
        <taxon>Magnoliopsida</taxon>
        <taxon>eudicotyledons</taxon>
        <taxon>Gunneridae</taxon>
        <taxon>Pentapetalae</taxon>
        <taxon>rosids</taxon>
        <taxon>malvids</taxon>
        <taxon>Brassicales</taxon>
        <taxon>Brassicaceae</taxon>
        <taxon>Brassiceae</taxon>
        <taxon>Raphanus</taxon>
    </lineage>
</organism>
<evidence type="ECO:0000313" key="4">
    <source>
        <dbReference type="RefSeq" id="XP_056864350.1"/>
    </source>
</evidence>
<dbReference type="GeneID" id="130511405"/>
<proteinExistence type="predicted"/>
<keyword evidence="3" id="KW-1185">Reference proteome</keyword>
<evidence type="ECO:0000256" key="1">
    <source>
        <dbReference type="SAM" id="MobiDB-lite"/>
    </source>
</evidence>
<feature type="region of interest" description="Disordered" evidence="1">
    <location>
        <begin position="325"/>
        <end position="353"/>
    </location>
</feature>
<dbReference type="PANTHER" id="PTHR48449">
    <property type="entry name" value="DUF1985 DOMAIN-CONTAINING PROTEIN"/>
    <property type="match status" value="1"/>
</dbReference>
<feature type="region of interest" description="Disordered" evidence="1">
    <location>
        <begin position="237"/>
        <end position="284"/>
    </location>
</feature>